<dbReference type="AlphaFoldDB" id="A0A3D9JPU9"/>
<keyword evidence="3" id="KW-1185">Reference proteome</keyword>
<gene>
    <name evidence="2" type="ORF">DFP98_113214</name>
</gene>
<dbReference type="Pfam" id="PF01507">
    <property type="entry name" value="PAPS_reduct"/>
    <property type="match status" value="1"/>
</dbReference>
<organism evidence="2 3">
    <name type="scientific">Cohnella phaseoli</name>
    <dbReference type="NCBI Taxonomy" id="456490"/>
    <lineage>
        <taxon>Bacteria</taxon>
        <taxon>Bacillati</taxon>
        <taxon>Bacillota</taxon>
        <taxon>Bacilli</taxon>
        <taxon>Bacillales</taxon>
        <taxon>Paenibacillaceae</taxon>
        <taxon>Cohnella</taxon>
    </lineage>
</organism>
<reference evidence="2 3" key="1">
    <citation type="submission" date="2018-07" db="EMBL/GenBank/DDBJ databases">
        <title>Genomic Encyclopedia of Type Strains, Phase III (KMG-III): the genomes of soil and plant-associated and newly described type strains.</title>
        <authorList>
            <person name="Whitman W."/>
        </authorList>
    </citation>
    <scope>NUCLEOTIDE SEQUENCE [LARGE SCALE GENOMIC DNA]</scope>
    <source>
        <strain evidence="2 3">CECT 7287</strain>
    </source>
</reference>
<name>A0A3D9JPU9_9BACL</name>
<sequence length="358" mass="40859">MAIQYEQMMFSFGLDQPQNVQKGEPIELLPLHEYDVVVVHISAGKDSMGSFFQLIKNGVDLSKVELWHQAVDGHGEEHQEFWDWPCTEPYIEAVGKKFGVPVYYQWRRGGLYGELMRENSYTGDVFYKEGEQTICLPTTKGTLSTRRKFPAQSADLRIRWCSSYKVDSAKRTLGNNPRMSGTLEHRKKILWVTGERRAEGGNRANYLEKELHGSTSRRRLVHHWRPVIDMKQADIFALFREFKIMPHPAYYLGFGRVSCMGCIFSTAHQWAAYQYIAPERVARFAEVEKEIDHTIDVKLSILEKVAIGSVSKVLPIGDPLLPRWVSLALSRSFSVDDLVMEDFIMPAGAFRGCEGGSP</sequence>
<proteinExistence type="predicted"/>
<dbReference type="GO" id="GO:0003824">
    <property type="term" value="F:catalytic activity"/>
    <property type="evidence" value="ECO:0007669"/>
    <property type="project" value="InterPro"/>
</dbReference>
<feature type="domain" description="Phosphoadenosine phosphosulphate reductase" evidence="1">
    <location>
        <begin position="159"/>
        <end position="262"/>
    </location>
</feature>
<dbReference type="InterPro" id="IPR014729">
    <property type="entry name" value="Rossmann-like_a/b/a_fold"/>
</dbReference>
<evidence type="ECO:0000313" key="2">
    <source>
        <dbReference type="EMBL" id="RED76153.1"/>
    </source>
</evidence>
<dbReference type="EMBL" id="QRDZ01000013">
    <property type="protein sequence ID" value="RED76153.1"/>
    <property type="molecule type" value="Genomic_DNA"/>
</dbReference>
<protein>
    <submittedName>
        <fullName evidence="2">Phosphoadenosine phosphosulfate reductase family protein</fullName>
    </submittedName>
</protein>
<evidence type="ECO:0000313" key="3">
    <source>
        <dbReference type="Proteomes" id="UP000256977"/>
    </source>
</evidence>
<comment type="caution">
    <text evidence="2">The sequence shown here is derived from an EMBL/GenBank/DDBJ whole genome shotgun (WGS) entry which is preliminary data.</text>
</comment>
<dbReference type="SUPFAM" id="SSF52402">
    <property type="entry name" value="Adenine nucleotide alpha hydrolases-like"/>
    <property type="match status" value="1"/>
</dbReference>
<evidence type="ECO:0000259" key="1">
    <source>
        <dbReference type="Pfam" id="PF01507"/>
    </source>
</evidence>
<dbReference type="Proteomes" id="UP000256977">
    <property type="component" value="Unassembled WGS sequence"/>
</dbReference>
<accession>A0A3D9JPU9</accession>
<dbReference type="Gene3D" id="3.40.50.620">
    <property type="entry name" value="HUPs"/>
    <property type="match status" value="1"/>
</dbReference>
<dbReference type="InterPro" id="IPR002500">
    <property type="entry name" value="PAPS_reduct_dom"/>
</dbReference>
<dbReference type="RefSeq" id="WP_246016580.1">
    <property type="nucleotide sequence ID" value="NZ_QRDZ01000013.1"/>
</dbReference>